<name>A0A4Y4ATG9_9FLAO</name>
<keyword evidence="1" id="KW-1003">Cell membrane</keyword>
<dbReference type="PANTHER" id="PTHR34990:SF2">
    <property type="entry name" value="BLL8164 PROTEIN"/>
    <property type="match status" value="1"/>
</dbReference>
<dbReference type="Proteomes" id="UP000316775">
    <property type="component" value="Unassembled WGS sequence"/>
</dbReference>
<keyword evidence="7" id="KW-0378">Hydrolase</keyword>
<dbReference type="InterPro" id="IPR029052">
    <property type="entry name" value="Metallo-depent_PP-like"/>
</dbReference>
<evidence type="ECO:0000256" key="1">
    <source>
        <dbReference type="ARBA" id="ARBA00022475"/>
    </source>
</evidence>
<dbReference type="GO" id="GO:0016020">
    <property type="term" value="C:membrane"/>
    <property type="evidence" value="ECO:0007669"/>
    <property type="project" value="GOC"/>
</dbReference>
<dbReference type="Pfam" id="PF00149">
    <property type="entry name" value="Metallophos"/>
    <property type="match status" value="1"/>
</dbReference>
<keyword evidence="4" id="KW-0472">Membrane</keyword>
<dbReference type="GO" id="GO:0009245">
    <property type="term" value="P:lipid A biosynthetic process"/>
    <property type="evidence" value="ECO:0007669"/>
    <property type="project" value="TreeGrafter"/>
</dbReference>
<organism evidence="7 8">
    <name type="scientific">Flavobacterium flevense</name>
    <dbReference type="NCBI Taxonomy" id="983"/>
    <lineage>
        <taxon>Bacteria</taxon>
        <taxon>Pseudomonadati</taxon>
        <taxon>Bacteroidota</taxon>
        <taxon>Flavobacteriia</taxon>
        <taxon>Flavobacteriales</taxon>
        <taxon>Flavobacteriaceae</taxon>
        <taxon>Flavobacterium</taxon>
    </lineage>
</organism>
<comment type="caution">
    <text evidence="7">The sequence shown here is derived from an EMBL/GenBank/DDBJ whole genome shotgun (WGS) entry which is preliminary data.</text>
</comment>
<dbReference type="PANTHER" id="PTHR34990">
    <property type="entry name" value="UDP-2,3-DIACYLGLUCOSAMINE HYDROLASE-RELATED"/>
    <property type="match status" value="1"/>
</dbReference>
<accession>A0A4Y4ATG9</accession>
<sequence length="332" mass="38696">MNKSTILVLALKINDLKISFFDKKSPFNLHTTHYLLTLTLTLIRIYKLNLQNNKFVNPLKKRKVEVVVISDVHLGTYGSHAKELYNYLLSIKPNILVLNGDIIDIWQFRKSYFPKSHLKVIQKIISFASKGTKVYYITGNHDEMLRKFTEMNMGNFILADKLVLELDDKKAWIFHGDVFDASVNHAKWIAKLGGLGYDYLILINRFFNWFLKKMGREPYSFSKKIKASVKKAVKHISDFEETATEIAIENKYDYVLCGHIHEPKILKKSNKNGSTMYLNSGDWVENLTALEYNRKKWKLFRYQESNYNLIENPVEKEQLTGEQLIASIILSK</sequence>
<dbReference type="GO" id="GO:0046872">
    <property type="term" value="F:metal ion binding"/>
    <property type="evidence" value="ECO:0007669"/>
    <property type="project" value="UniProtKB-KW"/>
</dbReference>
<evidence type="ECO:0000256" key="3">
    <source>
        <dbReference type="ARBA" id="ARBA00022723"/>
    </source>
</evidence>
<dbReference type="EMBL" id="BJNP01000008">
    <property type="protein sequence ID" value="GEC71528.1"/>
    <property type="molecule type" value="Genomic_DNA"/>
</dbReference>
<reference evidence="7 8" key="1">
    <citation type="submission" date="2019-06" db="EMBL/GenBank/DDBJ databases">
        <title>Whole genome shotgun sequence of Flavobacterium flevense NBRC 14960.</title>
        <authorList>
            <person name="Hosoyama A."/>
            <person name="Uohara A."/>
            <person name="Ohji S."/>
            <person name="Ichikawa N."/>
        </authorList>
    </citation>
    <scope>NUCLEOTIDE SEQUENCE [LARGE SCALE GENOMIC DNA]</scope>
    <source>
        <strain evidence="7 8">NBRC 14960</strain>
    </source>
</reference>
<dbReference type="AlphaFoldDB" id="A0A4Y4ATG9"/>
<keyword evidence="5" id="KW-0464">Manganese</keyword>
<keyword evidence="8" id="KW-1185">Reference proteome</keyword>
<dbReference type="STRING" id="983.SAMN05443543_106155"/>
<evidence type="ECO:0000313" key="7">
    <source>
        <dbReference type="EMBL" id="GEC71528.1"/>
    </source>
</evidence>
<dbReference type="Gene3D" id="3.60.21.10">
    <property type="match status" value="1"/>
</dbReference>
<protein>
    <submittedName>
        <fullName evidence="7">UDP-2,3-diacylglucosamine hydrolase</fullName>
    </submittedName>
</protein>
<dbReference type="CDD" id="cd07398">
    <property type="entry name" value="MPP_YbbF-LpxH"/>
    <property type="match status" value="1"/>
</dbReference>
<dbReference type="SUPFAM" id="SSF56300">
    <property type="entry name" value="Metallo-dependent phosphatases"/>
    <property type="match status" value="1"/>
</dbReference>
<keyword evidence="2" id="KW-0997">Cell inner membrane</keyword>
<gene>
    <name evidence="7" type="ORF">FFL01_10670</name>
</gene>
<dbReference type="InterPro" id="IPR043461">
    <property type="entry name" value="LpxH-like"/>
</dbReference>
<evidence type="ECO:0000256" key="2">
    <source>
        <dbReference type="ARBA" id="ARBA00022519"/>
    </source>
</evidence>
<evidence type="ECO:0000256" key="5">
    <source>
        <dbReference type="ARBA" id="ARBA00023211"/>
    </source>
</evidence>
<dbReference type="InterPro" id="IPR004843">
    <property type="entry name" value="Calcineurin-like_PHP"/>
</dbReference>
<evidence type="ECO:0000259" key="6">
    <source>
        <dbReference type="Pfam" id="PF00149"/>
    </source>
</evidence>
<dbReference type="GO" id="GO:0008758">
    <property type="term" value="F:UDP-2,3-diacylglucosamine hydrolase activity"/>
    <property type="evidence" value="ECO:0007669"/>
    <property type="project" value="TreeGrafter"/>
</dbReference>
<keyword evidence="3" id="KW-0479">Metal-binding</keyword>
<feature type="domain" description="Calcineurin-like phosphoesterase" evidence="6">
    <location>
        <begin position="66"/>
        <end position="263"/>
    </location>
</feature>
<evidence type="ECO:0000256" key="4">
    <source>
        <dbReference type="ARBA" id="ARBA00023136"/>
    </source>
</evidence>
<evidence type="ECO:0000313" key="8">
    <source>
        <dbReference type="Proteomes" id="UP000316775"/>
    </source>
</evidence>
<proteinExistence type="predicted"/>